<sequence length="63" mass="7571">MEFEEYLKAKKIDAGAFRKGDVMRYEEWDGLFQTMHPESFTAHKKFLINEIRRRYLLKEEAGA</sequence>
<comment type="caution">
    <text evidence="1">The sequence shown here is derived from an EMBL/GenBank/DDBJ whole genome shotgun (WGS) entry which is preliminary data.</text>
</comment>
<keyword evidence="2" id="KW-1185">Reference proteome</keyword>
<dbReference type="Proteomes" id="UP000632339">
    <property type="component" value="Unassembled WGS sequence"/>
</dbReference>
<reference evidence="2" key="1">
    <citation type="journal article" date="2019" name="Int. J. Syst. Evol. Microbiol.">
        <title>The Global Catalogue of Microorganisms (GCM) 10K type strain sequencing project: providing services to taxonomists for standard genome sequencing and annotation.</title>
        <authorList>
            <consortium name="The Broad Institute Genomics Platform"/>
            <consortium name="The Broad Institute Genome Sequencing Center for Infectious Disease"/>
            <person name="Wu L."/>
            <person name="Ma J."/>
        </authorList>
    </citation>
    <scope>NUCLEOTIDE SEQUENCE [LARGE SCALE GENOMIC DNA]</scope>
    <source>
        <strain evidence="2">CGMCC 1.6375</strain>
    </source>
</reference>
<dbReference type="EMBL" id="BMLI01000001">
    <property type="protein sequence ID" value="GGM78409.1"/>
    <property type="molecule type" value="Genomic_DNA"/>
</dbReference>
<proteinExistence type="predicted"/>
<organism evidence="1 2">
    <name type="scientific">Dyadobacter beijingensis</name>
    <dbReference type="NCBI Taxonomy" id="365489"/>
    <lineage>
        <taxon>Bacteria</taxon>
        <taxon>Pseudomonadati</taxon>
        <taxon>Bacteroidota</taxon>
        <taxon>Cytophagia</taxon>
        <taxon>Cytophagales</taxon>
        <taxon>Spirosomataceae</taxon>
        <taxon>Dyadobacter</taxon>
    </lineage>
</organism>
<protein>
    <recommendedName>
        <fullName evidence="3">HicA toxin of toxin-antitoxin</fullName>
    </recommendedName>
</protein>
<dbReference type="RefSeq" id="WP_019942131.1">
    <property type="nucleotide sequence ID" value="NZ_BMLI01000001.1"/>
</dbReference>
<accession>A0ABQ2HE79</accession>
<evidence type="ECO:0000313" key="2">
    <source>
        <dbReference type="Proteomes" id="UP000632339"/>
    </source>
</evidence>
<evidence type="ECO:0000313" key="1">
    <source>
        <dbReference type="EMBL" id="GGM78409.1"/>
    </source>
</evidence>
<evidence type="ECO:0008006" key="3">
    <source>
        <dbReference type="Google" id="ProtNLM"/>
    </source>
</evidence>
<gene>
    <name evidence="1" type="ORF">GCM10010967_07650</name>
</gene>
<name>A0ABQ2HE79_9BACT</name>